<dbReference type="EMBL" id="AP012057">
    <property type="protein sequence ID" value="BAN04567.1"/>
    <property type="molecule type" value="Genomic_DNA"/>
</dbReference>
<dbReference type="Gene3D" id="1.10.10.10">
    <property type="entry name" value="Winged helix-like DNA-binding domain superfamily/Winged helix DNA-binding domain"/>
    <property type="match status" value="1"/>
</dbReference>
<evidence type="ECO:0000256" key="1">
    <source>
        <dbReference type="ARBA" id="ARBA00023015"/>
    </source>
</evidence>
<gene>
    <name evidence="5" type="ORF">YM304_42530</name>
</gene>
<dbReference type="InterPro" id="IPR036388">
    <property type="entry name" value="WH-like_DNA-bd_sf"/>
</dbReference>
<dbReference type="GO" id="GO:0003677">
    <property type="term" value="F:DNA binding"/>
    <property type="evidence" value="ECO:0007669"/>
    <property type="project" value="UniProtKB-KW"/>
</dbReference>
<dbReference type="SUPFAM" id="SSF46785">
    <property type="entry name" value="Winged helix' DNA-binding domain"/>
    <property type="match status" value="1"/>
</dbReference>
<evidence type="ECO:0000256" key="3">
    <source>
        <dbReference type="ARBA" id="ARBA00023163"/>
    </source>
</evidence>
<protein>
    <submittedName>
        <fullName evidence="5">Putative MarR family transcriptional regulator</fullName>
    </submittedName>
</protein>
<evidence type="ECO:0000259" key="4">
    <source>
        <dbReference type="PROSITE" id="PS50995"/>
    </source>
</evidence>
<dbReference type="InterPro" id="IPR000835">
    <property type="entry name" value="HTH_MarR-typ"/>
</dbReference>
<evidence type="ECO:0000313" key="5">
    <source>
        <dbReference type="EMBL" id="BAN04567.1"/>
    </source>
</evidence>
<dbReference type="RefSeq" id="WP_015443814.1">
    <property type="nucleotide sequence ID" value="NC_020520.1"/>
</dbReference>
<dbReference type="KEGG" id="aym:YM304_42530"/>
<evidence type="ECO:0000313" key="6">
    <source>
        <dbReference type="Proteomes" id="UP000011863"/>
    </source>
</evidence>
<dbReference type="PANTHER" id="PTHR42756">
    <property type="entry name" value="TRANSCRIPTIONAL REGULATOR, MARR"/>
    <property type="match status" value="1"/>
</dbReference>
<keyword evidence="6" id="KW-1185">Reference proteome</keyword>
<dbReference type="PANTHER" id="PTHR42756:SF1">
    <property type="entry name" value="TRANSCRIPTIONAL REPRESSOR OF EMRAB OPERON"/>
    <property type="match status" value="1"/>
</dbReference>
<dbReference type="InterPro" id="IPR036390">
    <property type="entry name" value="WH_DNA-bd_sf"/>
</dbReference>
<dbReference type="PROSITE" id="PS50995">
    <property type="entry name" value="HTH_MARR_2"/>
    <property type="match status" value="1"/>
</dbReference>
<reference evidence="5 6" key="1">
    <citation type="journal article" date="2013" name="Int. J. Syst. Evol. Microbiol.">
        <title>Ilumatobacter nonamiense sp. nov. and Ilumatobacter coccineum sp. nov., isolated from seashore sand.</title>
        <authorList>
            <person name="Matsumoto A."/>
            <person name="Kasai H."/>
            <person name="Matsuo Y."/>
            <person name="Shizuri Y."/>
            <person name="Ichikawa N."/>
            <person name="Fujita N."/>
            <person name="Omura S."/>
            <person name="Takahashi Y."/>
        </authorList>
    </citation>
    <scope>NUCLEOTIDE SEQUENCE [LARGE SCALE GENOMIC DNA]</scope>
    <source>
        <strain evidence="6">NBRC 103263 / KCTC 29153 / YM16-304</strain>
    </source>
</reference>
<accession>A0A6C7ECR9</accession>
<dbReference type="OrthoDB" id="9815567at2"/>
<proteinExistence type="predicted"/>
<organism evidence="5 6">
    <name type="scientific">Ilumatobacter coccineus (strain NBRC 103263 / KCTC 29153 / YM16-304)</name>
    <dbReference type="NCBI Taxonomy" id="1313172"/>
    <lineage>
        <taxon>Bacteria</taxon>
        <taxon>Bacillati</taxon>
        <taxon>Actinomycetota</taxon>
        <taxon>Acidimicrobiia</taxon>
        <taxon>Acidimicrobiales</taxon>
        <taxon>Ilumatobacteraceae</taxon>
        <taxon>Ilumatobacter</taxon>
    </lineage>
</organism>
<sequence>MSNPPTTPDTAGASGSGLGNVLFDTWLVSRAVHSLIDDAIKPTGLDADEFAIYSVLSMGDGMTPSELSHWMSAPATTVSSYVKRFEKRGHIDRVPSTEDRRSYRLVLTPEGRTAHRAAGELFQPTLAAVDEALGKDGPNVHVQLLELRRIIDAIAAR</sequence>
<keyword evidence="1" id="KW-0805">Transcription regulation</keyword>
<name>A0A6C7ECR9_ILUCY</name>
<keyword evidence="3" id="KW-0804">Transcription</keyword>
<evidence type="ECO:0000256" key="2">
    <source>
        <dbReference type="ARBA" id="ARBA00023125"/>
    </source>
</evidence>
<dbReference type="SMART" id="SM00347">
    <property type="entry name" value="HTH_MARR"/>
    <property type="match status" value="1"/>
</dbReference>
<dbReference type="PRINTS" id="PR00598">
    <property type="entry name" value="HTHMARR"/>
</dbReference>
<dbReference type="GO" id="GO:0003700">
    <property type="term" value="F:DNA-binding transcription factor activity"/>
    <property type="evidence" value="ECO:0007669"/>
    <property type="project" value="InterPro"/>
</dbReference>
<dbReference type="Pfam" id="PF12802">
    <property type="entry name" value="MarR_2"/>
    <property type="match status" value="1"/>
</dbReference>
<keyword evidence="2" id="KW-0238">DNA-binding</keyword>
<feature type="domain" description="HTH marR-type" evidence="4">
    <location>
        <begin position="18"/>
        <end position="156"/>
    </location>
</feature>
<dbReference type="Proteomes" id="UP000011863">
    <property type="component" value="Chromosome"/>
</dbReference>
<dbReference type="AlphaFoldDB" id="A0A6C7ECR9"/>